<evidence type="ECO:0000256" key="1">
    <source>
        <dbReference type="ARBA" id="ARBA00004651"/>
    </source>
</evidence>
<accession>A0A229NW10</accession>
<name>A0A229NW10_9BACL</name>
<dbReference type="Proteomes" id="UP000215145">
    <property type="component" value="Unassembled WGS sequence"/>
</dbReference>
<comment type="caution">
    <text evidence="8">The sequence shown here is derived from an EMBL/GenBank/DDBJ whole genome shotgun (WGS) entry which is preliminary data.</text>
</comment>
<keyword evidence="5 6" id="KW-0472">Membrane</keyword>
<evidence type="ECO:0000256" key="5">
    <source>
        <dbReference type="ARBA" id="ARBA00023136"/>
    </source>
</evidence>
<proteinExistence type="predicted"/>
<protein>
    <recommendedName>
        <fullName evidence="7">DUF3817 domain-containing protein</fullName>
    </recommendedName>
</protein>
<evidence type="ECO:0000313" key="9">
    <source>
        <dbReference type="Proteomes" id="UP000215145"/>
    </source>
</evidence>
<dbReference type="EMBL" id="NMUQ01000002">
    <property type="protein sequence ID" value="OXM14058.1"/>
    <property type="molecule type" value="Genomic_DNA"/>
</dbReference>
<gene>
    <name evidence="8" type="ORF">CGZ75_13795</name>
</gene>
<feature type="transmembrane region" description="Helical" evidence="6">
    <location>
        <begin position="72"/>
        <end position="88"/>
    </location>
</feature>
<organism evidence="8 9">
    <name type="scientific">Paenibacillus herberti</name>
    <dbReference type="NCBI Taxonomy" id="1619309"/>
    <lineage>
        <taxon>Bacteria</taxon>
        <taxon>Bacillati</taxon>
        <taxon>Bacillota</taxon>
        <taxon>Bacilli</taxon>
        <taxon>Bacillales</taxon>
        <taxon>Paenibacillaceae</taxon>
        <taxon>Paenibacillus</taxon>
    </lineage>
</organism>
<dbReference type="Pfam" id="PF12823">
    <property type="entry name" value="DUF3817"/>
    <property type="match status" value="1"/>
</dbReference>
<dbReference type="PANTHER" id="PTHR40077:SF1">
    <property type="entry name" value="MEMBRANE PROTEIN"/>
    <property type="match status" value="1"/>
</dbReference>
<dbReference type="AlphaFoldDB" id="A0A229NW10"/>
<feature type="transmembrane region" description="Helical" evidence="6">
    <location>
        <begin position="12"/>
        <end position="34"/>
    </location>
</feature>
<evidence type="ECO:0000256" key="4">
    <source>
        <dbReference type="ARBA" id="ARBA00022989"/>
    </source>
</evidence>
<dbReference type="NCBIfam" id="TIGR03954">
    <property type="entry name" value="integ_memb_HG"/>
    <property type="match status" value="1"/>
</dbReference>
<feature type="domain" description="DUF3817" evidence="7">
    <location>
        <begin position="7"/>
        <end position="93"/>
    </location>
</feature>
<dbReference type="RefSeq" id="WP_089524881.1">
    <property type="nucleotide sequence ID" value="NZ_NMUQ01000002.1"/>
</dbReference>
<keyword evidence="3 6" id="KW-0812">Transmembrane</keyword>
<evidence type="ECO:0000313" key="8">
    <source>
        <dbReference type="EMBL" id="OXM14058.1"/>
    </source>
</evidence>
<evidence type="ECO:0000256" key="6">
    <source>
        <dbReference type="SAM" id="Phobius"/>
    </source>
</evidence>
<dbReference type="InterPro" id="IPR023845">
    <property type="entry name" value="DUF3817_TM"/>
</dbReference>
<keyword evidence="9" id="KW-1185">Reference proteome</keyword>
<evidence type="ECO:0000256" key="3">
    <source>
        <dbReference type="ARBA" id="ARBA00022692"/>
    </source>
</evidence>
<dbReference type="GO" id="GO:0005886">
    <property type="term" value="C:plasma membrane"/>
    <property type="evidence" value="ECO:0007669"/>
    <property type="project" value="UniProtKB-SubCell"/>
</dbReference>
<dbReference type="OrthoDB" id="1121311at2"/>
<evidence type="ECO:0000259" key="7">
    <source>
        <dbReference type="Pfam" id="PF12823"/>
    </source>
</evidence>
<keyword evidence="4 6" id="KW-1133">Transmembrane helix</keyword>
<reference evidence="8 9" key="1">
    <citation type="submission" date="2017-07" db="EMBL/GenBank/DDBJ databases">
        <title>Paenibacillus herberti R33 genome sequencing and assembly.</title>
        <authorList>
            <person name="Su W."/>
        </authorList>
    </citation>
    <scope>NUCLEOTIDE SEQUENCE [LARGE SCALE GENOMIC DNA]</scope>
    <source>
        <strain evidence="8 9">R33</strain>
    </source>
</reference>
<feature type="transmembrane region" description="Helical" evidence="6">
    <location>
        <begin position="40"/>
        <end position="60"/>
    </location>
</feature>
<sequence>MLKTAVGRFRVISLLEGLSFLILLFIAMPIKYLGGWDTPVAIVGAAHGGLFVLYMLALLLATIQARWNLKRFIIGAIVSFVPFGTFWFDKQIRQDAA</sequence>
<keyword evidence="2" id="KW-1003">Cell membrane</keyword>
<dbReference type="PANTHER" id="PTHR40077">
    <property type="entry name" value="MEMBRANE PROTEIN-RELATED"/>
    <property type="match status" value="1"/>
</dbReference>
<comment type="subcellular location">
    <subcellularLocation>
        <location evidence="1">Cell membrane</location>
        <topology evidence="1">Multi-pass membrane protein</topology>
    </subcellularLocation>
</comment>
<evidence type="ECO:0000256" key="2">
    <source>
        <dbReference type="ARBA" id="ARBA00022475"/>
    </source>
</evidence>